<dbReference type="PANTHER" id="PTHR32179:SF3">
    <property type="entry name" value="NICOTINATE-NUCLEOTIDE PYROPHOSPHORYLASE [CARBOXYLATING]"/>
    <property type="match status" value="1"/>
</dbReference>
<comment type="similarity">
    <text evidence="3 10">Belongs to the NadC/ModD family.</text>
</comment>
<dbReference type="InterPro" id="IPR027277">
    <property type="entry name" value="NadC/ModD"/>
</dbReference>
<evidence type="ECO:0000259" key="12">
    <source>
        <dbReference type="Pfam" id="PF02749"/>
    </source>
</evidence>
<reference evidence="13 14" key="1">
    <citation type="journal article" date="2019" name="Int. J. Syst. Evol. Microbiol.">
        <title>The Global Catalogue of Microorganisms (GCM) 10K type strain sequencing project: providing services to taxonomists for standard genome sequencing and annotation.</title>
        <authorList>
            <consortium name="The Broad Institute Genomics Platform"/>
            <consortium name="The Broad Institute Genome Sequencing Center for Infectious Disease"/>
            <person name="Wu L."/>
            <person name="Ma J."/>
        </authorList>
    </citation>
    <scope>NUCLEOTIDE SEQUENCE [LARGE SCALE GENOMIC DNA]</scope>
    <source>
        <strain evidence="13 14">JCM 1407</strain>
    </source>
</reference>
<keyword evidence="14" id="KW-1185">Reference proteome</keyword>
<accession>A0ABN1JN66</accession>
<dbReference type="Proteomes" id="UP001501510">
    <property type="component" value="Unassembled WGS sequence"/>
</dbReference>
<dbReference type="Gene3D" id="3.20.20.70">
    <property type="entry name" value="Aldolase class I"/>
    <property type="match status" value="1"/>
</dbReference>
<comment type="function">
    <text evidence="1">Involved in the catabolism of quinolinic acid (QA).</text>
</comment>
<dbReference type="Pfam" id="PF02749">
    <property type="entry name" value="QRPTase_N"/>
    <property type="match status" value="1"/>
</dbReference>
<evidence type="ECO:0000313" key="13">
    <source>
        <dbReference type="EMBL" id="GAA0743249.1"/>
    </source>
</evidence>
<evidence type="ECO:0000313" key="14">
    <source>
        <dbReference type="Proteomes" id="UP001501510"/>
    </source>
</evidence>
<dbReference type="RefSeq" id="WP_343762211.1">
    <property type="nucleotide sequence ID" value="NZ_BAAACG010000010.1"/>
</dbReference>
<dbReference type="NCBIfam" id="TIGR00078">
    <property type="entry name" value="nadC"/>
    <property type="match status" value="1"/>
</dbReference>
<dbReference type="EC" id="2.4.2.19" evidence="4"/>
<dbReference type="InterPro" id="IPR013785">
    <property type="entry name" value="Aldolase_TIM"/>
</dbReference>
<dbReference type="InterPro" id="IPR022412">
    <property type="entry name" value="Quinolinate_PRibosylTrfase_N"/>
</dbReference>
<evidence type="ECO:0000256" key="6">
    <source>
        <dbReference type="ARBA" id="ARBA00022676"/>
    </source>
</evidence>
<comment type="catalytic activity">
    <reaction evidence="9">
        <text>nicotinate beta-D-ribonucleotide + CO2 + diphosphate = quinolinate + 5-phospho-alpha-D-ribose 1-diphosphate + 2 H(+)</text>
        <dbReference type="Rhea" id="RHEA:12733"/>
        <dbReference type="ChEBI" id="CHEBI:15378"/>
        <dbReference type="ChEBI" id="CHEBI:16526"/>
        <dbReference type="ChEBI" id="CHEBI:29959"/>
        <dbReference type="ChEBI" id="CHEBI:33019"/>
        <dbReference type="ChEBI" id="CHEBI:57502"/>
        <dbReference type="ChEBI" id="CHEBI:58017"/>
        <dbReference type="EC" id="2.4.2.19"/>
    </reaction>
</comment>
<dbReference type="PANTHER" id="PTHR32179">
    <property type="entry name" value="NICOTINATE-NUCLEOTIDE PYROPHOSPHORYLASE [CARBOXYLATING]"/>
    <property type="match status" value="1"/>
</dbReference>
<evidence type="ECO:0000256" key="3">
    <source>
        <dbReference type="ARBA" id="ARBA00009400"/>
    </source>
</evidence>
<dbReference type="InterPro" id="IPR037128">
    <property type="entry name" value="Quinolinate_PRibosylTase_N_sf"/>
</dbReference>
<evidence type="ECO:0000256" key="2">
    <source>
        <dbReference type="ARBA" id="ARBA00004893"/>
    </source>
</evidence>
<evidence type="ECO:0000256" key="4">
    <source>
        <dbReference type="ARBA" id="ARBA00011944"/>
    </source>
</evidence>
<evidence type="ECO:0000256" key="7">
    <source>
        <dbReference type="ARBA" id="ARBA00022679"/>
    </source>
</evidence>
<evidence type="ECO:0000256" key="8">
    <source>
        <dbReference type="ARBA" id="ARBA00033102"/>
    </source>
</evidence>
<dbReference type="CDD" id="cd01572">
    <property type="entry name" value="QPRTase"/>
    <property type="match status" value="1"/>
</dbReference>
<organism evidence="13 14">
    <name type="scientific">Clostridium oceanicum</name>
    <dbReference type="NCBI Taxonomy" id="1543"/>
    <lineage>
        <taxon>Bacteria</taxon>
        <taxon>Bacillati</taxon>
        <taxon>Bacillota</taxon>
        <taxon>Clostridia</taxon>
        <taxon>Eubacteriales</taxon>
        <taxon>Clostridiaceae</taxon>
        <taxon>Clostridium</taxon>
    </lineage>
</organism>
<keyword evidence="6 10" id="KW-0328">Glycosyltransferase</keyword>
<proteinExistence type="inferred from homology"/>
<dbReference type="InterPro" id="IPR004393">
    <property type="entry name" value="NadC"/>
</dbReference>
<keyword evidence="5" id="KW-0662">Pyridine nucleotide biosynthesis</keyword>
<keyword evidence="7 10" id="KW-0808">Transferase</keyword>
<comment type="caution">
    <text evidence="13">The sequence shown here is derived from an EMBL/GenBank/DDBJ whole genome shotgun (WGS) entry which is preliminary data.</text>
</comment>
<dbReference type="Gene3D" id="3.90.1170.20">
    <property type="entry name" value="Quinolinate phosphoribosyl transferase, N-terminal domain"/>
    <property type="match status" value="1"/>
</dbReference>
<name>A0ABN1JN66_9CLOT</name>
<evidence type="ECO:0000259" key="11">
    <source>
        <dbReference type="Pfam" id="PF01729"/>
    </source>
</evidence>
<evidence type="ECO:0000256" key="5">
    <source>
        <dbReference type="ARBA" id="ARBA00022642"/>
    </source>
</evidence>
<feature type="domain" description="Quinolinate phosphoribosyl transferase N-terminal" evidence="12">
    <location>
        <begin position="22"/>
        <end position="106"/>
    </location>
</feature>
<gene>
    <name evidence="13" type="primary">nadC</name>
    <name evidence="13" type="ORF">GCM10008906_26790</name>
</gene>
<evidence type="ECO:0000256" key="9">
    <source>
        <dbReference type="ARBA" id="ARBA00047445"/>
    </source>
</evidence>
<dbReference type="SUPFAM" id="SSF54675">
    <property type="entry name" value="Nicotinate/Quinolinate PRTase N-terminal domain-like"/>
    <property type="match status" value="1"/>
</dbReference>
<dbReference type="InterPro" id="IPR002638">
    <property type="entry name" value="Quinolinate_PRibosylTrfase_C"/>
</dbReference>
<feature type="domain" description="Quinolinate phosphoribosyl transferase C-terminal" evidence="11">
    <location>
        <begin position="108"/>
        <end position="272"/>
    </location>
</feature>
<dbReference type="SUPFAM" id="SSF51690">
    <property type="entry name" value="Nicotinate/Quinolinate PRTase C-terminal domain-like"/>
    <property type="match status" value="1"/>
</dbReference>
<dbReference type="InterPro" id="IPR036068">
    <property type="entry name" value="Nicotinate_pribotase-like_C"/>
</dbReference>
<protein>
    <recommendedName>
        <fullName evidence="4">nicotinate-nucleotide diphosphorylase (carboxylating)</fullName>
        <ecNumber evidence="4">2.4.2.19</ecNumber>
    </recommendedName>
    <alternativeName>
        <fullName evidence="8">Quinolinate phosphoribosyltransferase [decarboxylating]</fullName>
    </alternativeName>
</protein>
<dbReference type="EMBL" id="BAAACG010000010">
    <property type="protein sequence ID" value="GAA0743249.1"/>
    <property type="molecule type" value="Genomic_DNA"/>
</dbReference>
<sequence>MNWFLIDKIIDLAFREDIPYGDITTESIVGENSECFASLLAKEEGIIAGLPIFKRVFHILGSVEVDFIVKEGAKVKKGQLIGILKGNAQNVLKGERIALNILQRLSGIATKTNKFAKEVEKTKAKVLDTRKTTPNFRYLEKYAVKIGGGYNHRYNLSEAVLIKDNHIDVAGSIENAVNSVRKSFPTRTIEVEVEDIKGVREALNSKVNIIMLDNMSIEDMKEAVSIIDSKALIEASGNVSLENIKFIAKTGVDFISVGSLTHSFKSLDISLKNLKIK</sequence>
<evidence type="ECO:0000256" key="10">
    <source>
        <dbReference type="PIRNR" id="PIRNR006250"/>
    </source>
</evidence>
<comment type="pathway">
    <text evidence="2">Cofactor biosynthesis; NAD(+) biosynthesis; nicotinate D-ribonucleotide from quinolinate: step 1/1.</text>
</comment>
<dbReference type="PIRSF" id="PIRSF006250">
    <property type="entry name" value="NadC_ModD"/>
    <property type="match status" value="1"/>
</dbReference>
<evidence type="ECO:0000256" key="1">
    <source>
        <dbReference type="ARBA" id="ARBA00003237"/>
    </source>
</evidence>
<dbReference type="Pfam" id="PF01729">
    <property type="entry name" value="QRPTase_C"/>
    <property type="match status" value="1"/>
</dbReference>